<feature type="domain" description="DUF2914" evidence="1">
    <location>
        <begin position="70"/>
        <end position="129"/>
    </location>
</feature>
<evidence type="ECO:0000313" key="3">
    <source>
        <dbReference type="Proteomes" id="UP000035036"/>
    </source>
</evidence>
<reference evidence="2 3" key="1">
    <citation type="journal article" date="2015" name="Genome Announc.">
        <title>Genomes of Geoalkalibacter ferrihydriticus Z-0531T and Geoalkalibacter subterraneus Red1T, Two Haloalkaliphilic Metal-Reducing Deltaproteobacteria.</title>
        <authorList>
            <person name="Badalamenti J.P."/>
            <person name="Krajmalnik-Brown R."/>
            <person name="Torres C.I."/>
            <person name="Bond D.R."/>
        </authorList>
    </citation>
    <scope>NUCLEOTIDE SEQUENCE [LARGE SCALE GENOMIC DNA]</scope>
    <source>
        <strain evidence="2 3">Red1</strain>
    </source>
</reference>
<sequence>MAVRNRAVFLILWSVFFFMAATNVWALEVSEAVITTDIIDRSPVDAIESYSSDVGKIYCFTRIEGALEETSVSHVWYYEDEEMARITLPVRSSYWRTWSSKNILPEWTGDWRVEILNEDGVRIKSISFNLF</sequence>
<dbReference type="AlphaFoldDB" id="A0A0B5FI54"/>
<dbReference type="OrthoDB" id="13952at2"/>
<evidence type="ECO:0000259" key="1">
    <source>
        <dbReference type="Pfam" id="PF11141"/>
    </source>
</evidence>
<dbReference type="Proteomes" id="UP000035036">
    <property type="component" value="Chromosome"/>
</dbReference>
<dbReference type="Pfam" id="PF11141">
    <property type="entry name" value="DUF2914"/>
    <property type="match status" value="1"/>
</dbReference>
<name>A0A0B5FI54_9BACT</name>
<protein>
    <recommendedName>
        <fullName evidence="1">DUF2914 domain-containing protein</fullName>
    </recommendedName>
</protein>
<evidence type="ECO:0000313" key="2">
    <source>
        <dbReference type="EMBL" id="AJF07018.1"/>
    </source>
</evidence>
<proteinExistence type="predicted"/>
<keyword evidence="3" id="KW-1185">Reference proteome</keyword>
<gene>
    <name evidence="2" type="ORF">GSUB_11205</name>
</gene>
<dbReference type="InterPro" id="IPR022606">
    <property type="entry name" value="DUF2914"/>
</dbReference>
<dbReference type="KEGG" id="gsb:GSUB_11205"/>
<dbReference type="HOGENOM" id="CLU_141686_0_0_7"/>
<organism evidence="2 3">
    <name type="scientific">Geoalkalibacter subterraneus</name>
    <dbReference type="NCBI Taxonomy" id="483547"/>
    <lineage>
        <taxon>Bacteria</taxon>
        <taxon>Pseudomonadati</taxon>
        <taxon>Thermodesulfobacteriota</taxon>
        <taxon>Desulfuromonadia</taxon>
        <taxon>Desulfuromonadales</taxon>
        <taxon>Geoalkalibacteraceae</taxon>
        <taxon>Geoalkalibacter</taxon>
    </lineage>
</organism>
<dbReference type="EMBL" id="CP010311">
    <property type="protein sequence ID" value="AJF07018.1"/>
    <property type="molecule type" value="Genomic_DNA"/>
</dbReference>
<dbReference type="RefSeq" id="WP_040200859.1">
    <property type="nucleotide sequence ID" value="NZ_CP010311.1"/>
</dbReference>
<dbReference type="STRING" id="483547.GSUB_11205"/>
<accession>A0A0B5FI54</accession>